<dbReference type="PIRSF" id="PIRSF000178">
    <property type="entry name" value="SDH_cyt_b560"/>
    <property type="match status" value="1"/>
</dbReference>
<evidence type="ECO:0000256" key="1">
    <source>
        <dbReference type="ARBA" id="ARBA00004050"/>
    </source>
</evidence>
<dbReference type="Pfam" id="PF01127">
    <property type="entry name" value="Sdh_cyt"/>
    <property type="match status" value="1"/>
</dbReference>
<feature type="transmembrane region" description="Helical" evidence="13">
    <location>
        <begin position="34"/>
        <end position="54"/>
    </location>
</feature>
<keyword evidence="5 12" id="KW-0349">Heme</keyword>
<evidence type="ECO:0000256" key="13">
    <source>
        <dbReference type="SAM" id="Phobius"/>
    </source>
</evidence>
<feature type="transmembrane region" description="Helical" evidence="13">
    <location>
        <begin position="112"/>
        <end position="131"/>
    </location>
</feature>
<dbReference type="InterPro" id="IPR014314">
    <property type="entry name" value="Succ_DH_cytb556"/>
</dbReference>
<evidence type="ECO:0000256" key="7">
    <source>
        <dbReference type="ARBA" id="ARBA00022723"/>
    </source>
</evidence>
<evidence type="ECO:0000313" key="17">
    <source>
        <dbReference type="EMBL" id="RWR32301.1"/>
    </source>
</evidence>
<reference evidence="18 19" key="2">
    <citation type="submission" date="2019-01" db="EMBL/GenBank/DDBJ databases">
        <authorList>
            <person name="Li Y."/>
        </authorList>
    </citation>
    <scope>NUCLEOTIDE SEQUENCE [LARGE SCALE GENOMIC DNA]</scope>
    <source>
        <strain evidence="17 18">07D10-4-3</strain>
        <strain evidence="14 21">2D-5</strain>
        <strain evidence="16 20">D19-10-3-21</strain>
        <strain evidence="15 19">SK2B-1</strain>
    </source>
</reference>
<feature type="transmembrane region" description="Helical" evidence="13">
    <location>
        <begin position="74"/>
        <end position="91"/>
    </location>
</feature>
<evidence type="ECO:0000256" key="8">
    <source>
        <dbReference type="ARBA" id="ARBA00022989"/>
    </source>
</evidence>
<dbReference type="GO" id="GO:0006099">
    <property type="term" value="P:tricarboxylic acid cycle"/>
    <property type="evidence" value="ECO:0007669"/>
    <property type="project" value="InterPro"/>
</dbReference>
<proteinExistence type="inferred from homology"/>
<dbReference type="PROSITE" id="PS01001">
    <property type="entry name" value="SDH_CYT_2"/>
    <property type="match status" value="1"/>
</dbReference>
<evidence type="ECO:0000256" key="10">
    <source>
        <dbReference type="ARBA" id="ARBA00023136"/>
    </source>
</evidence>
<dbReference type="GO" id="GO:0009055">
    <property type="term" value="F:electron transfer activity"/>
    <property type="evidence" value="ECO:0007669"/>
    <property type="project" value="InterPro"/>
</dbReference>
<dbReference type="PANTHER" id="PTHR10978">
    <property type="entry name" value="SUCCINATE DEHYDROGENASE CYTOCHROME B560 SUBUNIT"/>
    <property type="match status" value="1"/>
</dbReference>
<comment type="caution">
    <text evidence="17">The sequence shown here is derived from an EMBL/GenBank/DDBJ whole genome shotgun (WGS) entry which is preliminary data.</text>
</comment>
<accession>A0A443KHR0</accession>
<dbReference type="GO" id="GO:0046872">
    <property type="term" value="F:metal ion binding"/>
    <property type="evidence" value="ECO:0007669"/>
    <property type="project" value="UniProtKB-KW"/>
</dbReference>
<evidence type="ECO:0000256" key="4">
    <source>
        <dbReference type="ARBA" id="ARBA00020076"/>
    </source>
</evidence>
<evidence type="ECO:0000256" key="5">
    <source>
        <dbReference type="ARBA" id="ARBA00022617"/>
    </source>
</evidence>
<evidence type="ECO:0000313" key="18">
    <source>
        <dbReference type="Proteomes" id="UP000284451"/>
    </source>
</evidence>
<evidence type="ECO:0000256" key="3">
    <source>
        <dbReference type="ARBA" id="ARBA00007244"/>
    </source>
</evidence>
<dbReference type="Proteomes" id="UP000285710">
    <property type="component" value="Unassembled WGS sequence"/>
</dbReference>
<keyword evidence="7 12" id="KW-0479">Metal-binding</keyword>
<dbReference type="GO" id="GO:0016020">
    <property type="term" value="C:membrane"/>
    <property type="evidence" value="ECO:0007669"/>
    <property type="project" value="UniProtKB-SubCell"/>
</dbReference>
<evidence type="ECO:0000256" key="9">
    <source>
        <dbReference type="ARBA" id="ARBA00023004"/>
    </source>
</evidence>
<organism evidence="17 18">
    <name type="scientific">Paenirhodobacter populi</name>
    <dbReference type="NCBI Taxonomy" id="2306993"/>
    <lineage>
        <taxon>Bacteria</taxon>
        <taxon>Pseudomonadati</taxon>
        <taxon>Pseudomonadota</taxon>
        <taxon>Alphaproteobacteria</taxon>
        <taxon>Rhodobacterales</taxon>
        <taxon>Rhodobacter group</taxon>
        <taxon>Paenirhodobacter</taxon>
    </lineage>
</organism>
<dbReference type="SUPFAM" id="SSF81343">
    <property type="entry name" value="Fumarate reductase respiratory complex transmembrane subunits"/>
    <property type="match status" value="1"/>
</dbReference>
<dbReference type="EMBL" id="SAUX01000008">
    <property type="protein sequence ID" value="RWR30328.1"/>
    <property type="molecule type" value="Genomic_DNA"/>
</dbReference>
<keyword evidence="21" id="KW-1185">Reference proteome</keyword>
<comment type="similarity">
    <text evidence="3">Belongs to the cytochrome b560 family.</text>
</comment>
<comment type="function">
    <text evidence="1">Membrane-anchoring subunit of succinate dehydrogenase (SDH).</text>
</comment>
<dbReference type="AlphaFoldDB" id="A0A443KHR0"/>
<dbReference type="EMBL" id="SAUZ01000003">
    <property type="protein sequence ID" value="RWR23683.1"/>
    <property type="molecule type" value="Genomic_DNA"/>
</dbReference>
<dbReference type="EMBL" id="SAUW01000016">
    <property type="protein sequence ID" value="RWR08868.1"/>
    <property type="molecule type" value="Genomic_DNA"/>
</dbReference>
<sequence length="132" mass="14659">MAETKRVERPLSPFMIGPYYRPQMTSISSITTRITGNALIVTVLLTAWWLLAAATSPGYFDFVNAIATSWFGDLLYTLSAWAVWYHFLAGLRHLYFDAGHGLEIETAEKLGWACFIGATVLTVLTIIIVAVI</sequence>
<comment type="subcellular location">
    <subcellularLocation>
        <location evidence="2">Membrane</location>
        <topology evidence="2">Multi-pass membrane protein</topology>
    </subcellularLocation>
</comment>
<dbReference type="Proteomes" id="UP000284476">
    <property type="component" value="Unassembled WGS sequence"/>
</dbReference>
<evidence type="ECO:0000313" key="21">
    <source>
        <dbReference type="Proteomes" id="UP000285710"/>
    </source>
</evidence>
<evidence type="ECO:0000256" key="11">
    <source>
        <dbReference type="ARBA" id="ARBA00025912"/>
    </source>
</evidence>
<gene>
    <name evidence="17" type="primary">sdhC</name>
    <name evidence="17" type="ORF">D2T29_08900</name>
    <name evidence="15" type="ORF">D2T30_04360</name>
    <name evidence="16" type="ORF">D2T31_07865</name>
    <name evidence="14" type="ORF">D2T33_15015</name>
</gene>
<dbReference type="Proteomes" id="UP000284451">
    <property type="component" value="Unassembled WGS sequence"/>
</dbReference>
<reference evidence="18 19" key="1">
    <citation type="submission" date="2019-01" db="EMBL/GenBank/DDBJ databases">
        <title>Sinorhodobacter populi sp. nov. isolated from the symptomatic bark tissue of Populus euramericana canker.</title>
        <authorList>
            <person name="Xu G."/>
        </authorList>
    </citation>
    <scope>NUCLEOTIDE SEQUENCE [LARGE SCALE GENOMIC DNA]</scope>
    <source>
        <strain evidence="17 18">07D10-4-3</strain>
        <strain evidence="14 21">2D-5</strain>
        <strain evidence="16 20">D19-10-3-21</strain>
        <strain evidence="15 19">SK2B-1</strain>
    </source>
</reference>
<protein>
    <recommendedName>
        <fullName evidence="4">Succinate dehydrogenase cytochrome b556 subunit</fullName>
    </recommendedName>
</protein>
<dbReference type="Proteomes" id="UP000285295">
    <property type="component" value="Unassembled WGS sequence"/>
</dbReference>
<evidence type="ECO:0000256" key="6">
    <source>
        <dbReference type="ARBA" id="ARBA00022692"/>
    </source>
</evidence>
<evidence type="ECO:0000313" key="14">
    <source>
        <dbReference type="EMBL" id="RWR08868.1"/>
    </source>
</evidence>
<dbReference type="OrthoDB" id="9799441at2"/>
<dbReference type="EMBL" id="SAUY01000009">
    <property type="protein sequence ID" value="RWR32301.1"/>
    <property type="molecule type" value="Genomic_DNA"/>
</dbReference>
<dbReference type="NCBIfam" id="TIGR02970">
    <property type="entry name" value="succ_dehyd_cytB"/>
    <property type="match status" value="1"/>
</dbReference>
<keyword evidence="6 13" id="KW-0812">Transmembrane</keyword>
<evidence type="ECO:0000256" key="2">
    <source>
        <dbReference type="ARBA" id="ARBA00004141"/>
    </source>
</evidence>
<accession>A0A443JT66</accession>
<keyword evidence="9 12" id="KW-0408">Iron</keyword>
<dbReference type="PANTHER" id="PTHR10978:SF5">
    <property type="entry name" value="SUCCINATE DEHYDROGENASE CYTOCHROME B560 SUBUNIT, MITOCHONDRIAL"/>
    <property type="match status" value="1"/>
</dbReference>
<dbReference type="Gene3D" id="1.20.1300.10">
    <property type="entry name" value="Fumarate reductase/succinate dehydrogenase, transmembrane subunit"/>
    <property type="match status" value="1"/>
</dbReference>
<comment type="subunit">
    <text evidence="11">Part of an enzyme complex containing four subunits: a flavoprotein, an iron-sulfur protein, plus two membrane-anchoring proteins, SdhC and SdhD. The complex can form homotrimers.</text>
</comment>
<dbReference type="InterPro" id="IPR018495">
    <property type="entry name" value="Succ_DH_cyt_bsu_CS"/>
</dbReference>
<dbReference type="InterPro" id="IPR034804">
    <property type="entry name" value="SQR/QFR_C/D"/>
</dbReference>
<evidence type="ECO:0000313" key="19">
    <source>
        <dbReference type="Proteomes" id="UP000284476"/>
    </source>
</evidence>
<evidence type="ECO:0000256" key="12">
    <source>
        <dbReference type="PIRSR" id="PIRSR000178-1"/>
    </source>
</evidence>
<dbReference type="CDD" id="cd03499">
    <property type="entry name" value="SQR_TypeC_SdhC"/>
    <property type="match status" value="1"/>
</dbReference>
<feature type="binding site" description="axial binding residue" evidence="12">
    <location>
        <position position="86"/>
    </location>
    <ligand>
        <name>heme</name>
        <dbReference type="ChEBI" id="CHEBI:30413"/>
        <note>ligand shared with second transmembrane subunit</note>
    </ligand>
    <ligandPart>
        <name>Fe</name>
        <dbReference type="ChEBI" id="CHEBI:18248"/>
    </ligandPart>
</feature>
<comment type="cofactor">
    <cofactor evidence="12">
        <name>heme</name>
        <dbReference type="ChEBI" id="CHEBI:30413"/>
    </cofactor>
    <text evidence="12">The heme is bound between the two transmembrane subunits.</text>
</comment>
<evidence type="ECO:0000313" key="15">
    <source>
        <dbReference type="EMBL" id="RWR23683.1"/>
    </source>
</evidence>
<evidence type="ECO:0000313" key="16">
    <source>
        <dbReference type="EMBL" id="RWR30328.1"/>
    </source>
</evidence>
<dbReference type="InterPro" id="IPR000701">
    <property type="entry name" value="SuccDH_FuR_B_TM-su"/>
</dbReference>
<evidence type="ECO:0000313" key="20">
    <source>
        <dbReference type="Proteomes" id="UP000285295"/>
    </source>
</evidence>
<name>A0A443KHR0_9RHOB</name>
<accession>A0A443KC25</accession>
<dbReference type="RefSeq" id="WP_128183787.1">
    <property type="nucleotide sequence ID" value="NZ_JBHRSO010000023.1"/>
</dbReference>
<accession>A0A443IQU7</accession>
<keyword evidence="10 13" id="KW-0472">Membrane</keyword>
<keyword evidence="8 13" id="KW-1133">Transmembrane helix</keyword>